<keyword evidence="6" id="KW-0548">Nucleotidyltransferase</keyword>
<dbReference type="Pfam" id="PF13664">
    <property type="entry name" value="DUF4149"/>
    <property type="match status" value="1"/>
</dbReference>
<evidence type="ECO:0000313" key="27">
    <source>
        <dbReference type="EMBL" id="KAL0850756.1"/>
    </source>
</evidence>
<dbReference type="PANTHER" id="PTHR13504">
    <property type="entry name" value="FIDO DOMAIN-CONTAINING PROTEIN DDB_G0283145"/>
    <property type="match status" value="1"/>
</dbReference>
<evidence type="ECO:0000256" key="10">
    <source>
        <dbReference type="ARBA" id="ARBA00022803"/>
    </source>
</evidence>
<evidence type="ECO:0000256" key="22">
    <source>
        <dbReference type="PIRSR" id="PIRSR640198-4"/>
    </source>
</evidence>
<evidence type="ECO:0000256" key="25">
    <source>
        <dbReference type="SAM" id="Phobius"/>
    </source>
</evidence>
<dbReference type="EC" id="2.7.7.108" evidence="15"/>
<feature type="transmembrane region" description="Helical" evidence="25">
    <location>
        <begin position="116"/>
        <end position="143"/>
    </location>
</feature>
<dbReference type="PROSITE" id="PS51459">
    <property type="entry name" value="FIDO"/>
    <property type="match status" value="1"/>
</dbReference>
<accession>A0ABD0TN51</accession>
<dbReference type="GO" id="GO:0030544">
    <property type="term" value="F:Hsp70 protein binding"/>
    <property type="evidence" value="ECO:0007669"/>
    <property type="project" value="UniProtKB-ARBA"/>
</dbReference>
<comment type="catalytic activity">
    <reaction evidence="16">
        <text>L-threonyl-[protein] + ATP = 3-O-(5'-adenylyl)-L-threonyl-[protein] + diphosphate</text>
        <dbReference type="Rhea" id="RHEA:54292"/>
        <dbReference type="Rhea" id="RHEA-COMP:11060"/>
        <dbReference type="Rhea" id="RHEA-COMP:13847"/>
        <dbReference type="ChEBI" id="CHEBI:30013"/>
        <dbReference type="ChEBI" id="CHEBI:30616"/>
        <dbReference type="ChEBI" id="CHEBI:33019"/>
        <dbReference type="ChEBI" id="CHEBI:138113"/>
        <dbReference type="EC" id="2.7.7.108"/>
    </reaction>
</comment>
<protein>
    <recommendedName>
        <fullName evidence="3">Protein adenylyltransferase Fic</fullName>
        <ecNumber evidence="15">2.7.7.108</ecNumber>
    </recommendedName>
    <alternativeName>
        <fullName evidence="14">De-AMPylase Fic</fullName>
    </alternativeName>
</protein>
<keyword evidence="9" id="KW-0378">Hydrolase</keyword>
<comment type="caution">
    <text evidence="27">The sequence shown here is derived from an EMBL/GenBank/DDBJ whole genome shotgun (WGS) entry which is preliminary data.</text>
</comment>
<reference evidence="27 28" key="1">
    <citation type="submission" date="2024-06" db="EMBL/GenBank/DDBJ databases">
        <title>A chromosome-level genome assembly of beet webworm, Loxostege sticticalis.</title>
        <authorList>
            <person name="Zhang Y."/>
        </authorList>
    </citation>
    <scope>NUCLEOTIDE SEQUENCE [LARGE SCALE GENOMIC DNA]</scope>
    <source>
        <strain evidence="27">AQ028</strain>
        <tissue evidence="27">Male pupae</tissue>
    </source>
</reference>
<dbReference type="Proteomes" id="UP001549921">
    <property type="component" value="Unassembled WGS sequence"/>
</dbReference>
<dbReference type="InterPro" id="IPR025423">
    <property type="entry name" value="TMEM205-like"/>
</dbReference>
<evidence type="ECO:0000256" key="5">
    <source>
        <dbReference type="ARBA" id="ARBA00022692"/>
    </source>
</evidence>
<feature type="binding site" evidence="20">
    <location>
        <begin position="589"/>
        <end position="592"/>
    </location>
    <ligand>
        <name>ATP</name>
        <dbReference type="ChEBI" id="CHEBI:30616"/>
    </ligand>
</feature>
<keyword evidence="4" id="KW-0808">Transferase</keyword>
<comment type="subcellular location">
    <subcellularLocation>
        <location evidence="1">Membrane</location>
        <topology evidence="1">Single-pass membrane protein</topology>
    </subcellularLocation>
</comment>
<evidence type="ECO:0000256" key="2">
    <source>
        <dbReference type="ARBA" id="ARBA00009742"/>
    </source>
</evidence>
<dbReference type="InterPro" id="IPR036597">
    <property type="entry name" value="Fido-like_dom_sf"/>
</dbReference>
<feature type="repeat" description="TPR" evidence="23">
    <location>
        <begin position="378"/>
        <end position="411"/>
    </location>
</feature>
<evidence type="ECO:0000256" key="13">
    <source>
        <dbReference type="ARBA" id="ARBA00023136"/>
    </source>
</evidence>
<feature type="binding site" evidence="20">
    <location>
        <begin position="672"/>
        <end position="673"/>
    </location>
    <ligand>
        <name>ATP</name>
        <dbReference type="ChEBI" id="CHEBI:30616"/>
    </ligand>
</feature>
<dbReference type="PROSITE" id="PS50005">
    <property type="entry name" value="TPR"/>
    <property type="match status" value="1"/>
</dbReference>
<dbReference type="Gene3D" id="1.25.40.10">
    <property type="entry name" value="Tetratricopeptide repeat domain"/>
    <property type="match status" value="1"/>
</dbReference>
<keyword evidence="5 25" id="KW-0812">Transmembrane</keyword>
<dbReference type="GO" id="GO:0005524">
    <property type="term" value="F:ATP binding"/>
    <property type="evidence" value="ECO:0007669"/>
    <property type="project" value="UniProtKB-KW"/>
</dbReference>
<feature type="active site" evidence="19">
    <location>
        <position position="636"/>
    </location>
</feature>
<dbReference type="AlphaFoldDB" id="A0ABD0TN51"/>
<dbReference type="Gene3D" id="1.10.3290.10">
    <property type="entry name" value="Fido-like domain"/>
    <property type="match status" value="1"/>
</dbReference>
<dbReference type="Pfam" id="PF02661">
    <property type="entry name" value="Fic"/>
    <property type="match status" value="1"/>
</dbReference>
<comment type="catalytic activity">
    <reaction evidence="17">
        <text>L-tyrosyl-[protein] + ATP = O-(5'-adenylyl)-L-tyrosyl-[protein] + diphosphate</text>
        <dbReference type="Rhea" id="RHEA:54288"/>
        <dbReference type="Rhea" id="RHEA-COMP:10136"/>
        <dbReference type="Rhea" id="RHEA-COMP:13846"/>
        <dbReference type="ChEBI" id="CHEBI:30616"/>
        <dbReference type="ChEBI" id="CHEBI:33019"/>
        <dbReference type="ChEBI" id="CHEBI:46858"/>
        <dbReference type="ChEBI" id="CHEBI:83624"/>
        <dbReference type="EC" id="2.7.7.108"/>
    </reaction>
</comment>
<proteinExistence type="inferred from homology"/>
<dbReference type="GO" id="GO:0016020">
    <property type="term" value="C:membrane"/>
    <property type="evidence" value="ECO:0007669"/>
    <property type="project" value="UniProtKB-SubCell"/>
</dbReference>
<evidence type="ECO:0000256" key="1">
    <source>
        <dbReference type="ARBA" id="ARBA00004167"/>
    </source>
</evidence>
<feature type="transmembrane region" description="Helical" evidence="25">
    <location>
        <begin position="261"/>
        <end position="283"/>
    </location>
</feature>
<dbReference type="InterPro" id="IPR011990">
    <property type="entry name" value="TPR-like_helical_dom_sf"/>
</dbReference>
<evidence type="ECO:0000256" key="3">
    <source>
        <dbReference type="ARBA" id="ARBA00014915"/>
    </source>
</evidence>
<keyword evidence="11 20" id="KW-0067">ATP-binding</keyword>
<dbReference type="InterPro" id="IPR040198">
    <property type="entry name" value="Fido_containing"/>
</dbReference>
<dbReference type="InterPro" id="IPR003812">
    <property type="entry name" value="Fido"/>
</dbReference>
<dbReference type="EMBL" id="JBEDNZ010000002">
    <property type="protein sequence ID" value="KAL0850756.1"/>
    <property type="molecule type" value="Genomic_DNA"/>
</dbReference>
<feature type="domain" description="Fido" evidence="26">
    <location>
        <begin position="558"/>
        <end position="693"/>
    </location>
</feature>
<evidence type="ECO:0000256" key="20">
    <source>
        <dbReference type="PIRSR" id="PIRSR640198-2"/>
    </source>
</evidence>
<evidence type="ECO:0000256" key="17">
    <source>
        <dbReference type="ARBA" id="ARBA00048696"/>
    </source>
</evidence>
<evidence type="ECO:0000256" key="19">
    <source>
        <dbReference type="PIRSR" id="PIRSR640198-1"/>
    </source>
</evidence>
<feature type="region of interest" description="Disordered" evidence="24">
    <location>
        <begin position="1"/>
        <end position="21"/>
    </location>
</feature>
<dbReference type="InterPro" id="IPR019734">
    <property type="entry name" value="TPR_rpt"/>
</dbReference>
<evidence type="ECO:0000256" key="6">
    <source>
        <dbReference type="ARBA" id="ARBA00022695"/>
    </source>
</evidence>
<evidence type="ECO:0000256" key="15">
    <source>
        <dbReference type="ARBA" id="ARBA00034531"/>
    </source>
</evidence>
<comment type="catalytic activity">
    <reaction evidence="18">
        <text>3-O-(5'-adenylyl)-L-threonyl-[protein] + H2O = L-threonyl-[protein] + AMP + H(+)</text>
        <dbReference type="Rhea" id="RHEA:55932"/>
        <dbReference type="Rhea" id="RHEA-COMP:11060"/>
        <dbReference type="Rhea" id="RHEA-COMP:13847"/>
        <dbReference type="ChEBI" id="CHEBI:15377"/>
        <dbReference type="ChEBI" id="CHEBI:15378"/>
        <dbReference type="ChEBI" id="CHEBI:30013"/>
        <dbReference type="ChEBI" id="CHEBI:138113"/>
        <dbReference type="ChEBI" id="CHEBI:456215"/>
    </reaction>
</comment>
<name>A0ABD0TN51_LOXSC</name>
<keyword evidence="12 25" id="KW-1133">Transmembrane helix</keyword>
<comment type="similarity">
    <text evidence="2">Belongs to the fic family.</text>
</comment>
<evidence type="ECO:0000256" key="8">
    <source>
        <dbReference type="ARBA" id="ARBA00022741"/>
    </source>
</evidence>
<evidence type="ECO:0000256" key="14">
    <source>
        <dbReference type="ARBA" id="ARBA00030885"/>
    </source>
</evidence>
<evidence type="ECO:0000259" key="26">
    <source>
        <dbReference type="PROSITE" id="PS51459"/>
    </source>
</evidence>
<feature type="transmembrane region" description="Helical" evidence="25">
    <location>
        <begin position="188"/>
        <end position="207"/>
    </location>
</feature>
<evidence type="ECO:0000256" key="21">
    <source>
        <dbReference type="PIRSR" id="PIRSR640198-3"/>
    </source>
</evidence>
<feature type="transmembrane region" description="Helical" evidence="25">
    <location>
        <begin position="312"/>
        <end position="332"/>
    </location>
</feature>
<feature type="binding site" evidence="20">
    <location>
        <position position="680"/>
    </location>
    <ligand>
        <name>ATP</name>
        <dbReference type="ChEBI" id="CHEBI:30616"/>
    </ligand>
</feature>
<feature type="glycosylation site" description="N-linked (GlcNAc...) asparagine" evidence="22">
    <location>
        <position position="548"/>
    </location>
</feature>
<evidence type="ECO:0000256" key="23">
    <source>
        <dbReference type="PROSITE-ProRule" id="PRU00339"/>
    </source>
</evidence>
<dbReference type="GO" id="GO:0044603">
    <property type="term" value="F:protein adenylylhydrolase activity"/>
    <property type="evidence" value="ECO:0007669"/>
    <property type="project" value="UniProtKB-ARBA"/>
</dbReference>
<evidence type="ECO:0000256" key="4">
    <source>
        <dbReference type="ARBA" id="ARBA00022679"/>
    </source>
</evidence>
<evidence type="ECO:0000256" key="16">
    <source>
        <dbReference type="ARBA" id="ARBA00047939"/>
    </source>
</evidence>
<evidence type="ECO:0000256" key="12">
    <source>
        <dbReference type="ARBA" id="ARBA00022989"/>
    </source>
</evidence>
<feature type="binding site" evidence="20">
    <location>
        <begin position="640"/>
        <end position="647"/>
    </location>
    <ligand>
        <name>ATP</name>
        <dbReference type="ChEBI" id="CHEBI:30616"/>
    </ligand>
</feature>
<dbReference type="PANTHER" id="PTHR13504:SF34">
    <property type="entry name" value="PROTEIN ADENYLYLTRANSFERASE FICD"/>
    <property type="match status" value="1"/>
</dbReference>
<dbReference type="FunFam" id="1.10.3290.10:FF:000001">
    <property type="entry name" value="adenosine monophosphate-protein transferase FICD"/>
    <property type="match status" value="1"/>
</dbReference>
<keyword evidence="13 25" id="KW-0472">Membrane</keyword>
<evidence type="ECO:0000256" key="9">
    <source>
        <dbReference type="ARBA" id="ARBA00022801"/>
    </source>
</evidence>
<evidence type="ECO:0000256" key="11">
    <source>
        <dbReference type="ARBA" id="ARBA00022840"/>
    </source>
</evidence>
<feature type="transmembrane region" description="Helical" evidence="25">
    <location>
        <begin position="155"/>
        <end position="176"/>
    </location>
</feature>
<keyword evidence="10 23" id="KW-0802">TPR repeat</keyword>
<evidence type="ECO:0000313" key="28">
    <source>
        <dbReference type="Proteomes" id="UP001549921"/>
    </source>
</evidence>
<evidence type="ECO:0000256" key="18">
    <source>
        <dbReference type="ARBA" id="ARBA00049297"/>
    </source>
</evidence>
<sequence>MCARDVTPVVEAQPPPPKHHKHLERLKHKHNIVTDPNDAEKQKEVAYQPDLLAVSTQYTKVAYDLFKAAFEQLQETKAYVIATKTSQPFHVALAIAVLLFWLSRPGSDANLRGWRALYVGAVATHLGAQVWMTLVSGIVLYFSLPRHEFGRVQTVLFPTYYAFNAGVSMVALLAYFRMQCLTRFSHASWAQFALLLAVFSIEAYVRFCLVSPMLRAKHIKTQMEEVAGGGQEVGRLILGELAHCPRYLRVLKTFRMYHSTIAMGTMIALGCSMYSTMIIVDSICRTSESEMMKCERKSNLHTKMILDRCKTVLILSSVVCTLAVVISLYKLLSYDAKFTKPFSPIPAGLYGNHLEPFEDQTPLPAIPKKLDKARDAEAVVSLNAALEMKKNGKADKALKLFQHAFALSPKHADILNHYGEFLEDTKKDVVRADQLYTLALTNFPDHTGALMNRQRTASIVENLDREMLKKIDEKRDALSSIPENNAALRRAKKEAYFQHIYHTVGIEGNTMSLSQTRSILETRIAVAGKSIDEHNEILGLDAAMKYINQTLLYRLRDITMGDILEIHKRVLGHVDPVEGGHFRRTQVYVGGHIPPGPSEISRLMTQFLEWLNSEDAMELHPVRYAALAHYKLVHIHPFVDGNGRTSRLLMNLLLMQAGYPPVIIAKQHRHLYYQHLQTANEGDVRPFVRFIAQCTERTLNLYLWATSEYSHMVPAIGEPHILTGEGFEEDLL</sequence>
<organism evidence="27 28">
    <name type="scientific">Loxostege sticticalis</name>
    <name type="common">Beet webworm moth</name>
    <dbReference type="NCBI Taxonomy" id="481309"/>
    <lineage>
        <taxon>Eukaryota</taxon>
        <taxon>Metazoa</taxon>
        <taxon>Ecdysozoa</taxon>
        <taxon>Arthropoda</taxon>
        <taxon>Hexapoda</taxon>
        <taxon>Insecta</taxon>
        <taxon>Pterygota</taxon>
        <taxon>Neoptera</taxon>
        <taxon>Endopterygota</taxon>
        <taxon>Lepidoptera</taxon>
        <taxon>Glossata</taxon>
        <taxon>Ditrysia</taxon>
        <taxon>Pyraloidea</taxon>
        <taxon>Crambidae</taxon>
        <taxon>Pyraustinae</taxon>
        <taxon>Loxostege</taxon>
    </lineage>
</organism>
<gene>
    <name evidence="27" type="ORF">ABMA28_006697</name>
</gene>
<keyword evidence="8 20" id="KW-0547">Nucleotide-binding</keyword>
<dbReference type="GO" id="GO:0070733">
    <property type="term" value="F:AMPylase activity"/>
    <property type="evidence" value="ECO:0007669"/>
    <property type="project" value="UniProtKB-EC"/>
</dbReference>
<feature type="site" description="Important for autoinhibition of adenylyltransferase activity" evidence="21">
    <location>
        <position position="507"/>
    </location>
</feature>
<evidence type="ECO:0000256" key="7">
    <source>
        <dbReference type="ARBA" id="ARBA00022737"/>
    </source>
</evidence>
<dbReference type="SUPFAM" id="SSF48452">
    <property type="entry name" value="TPR-like"/>
    <property type="match status" value="1"/>
</dbReference>
<keyword evidence="7" id="KW-0677">Repeat</keyword>
<evidence type="ECO:0000256" key="24">
    <source>
        <dbReference type="SAM" id="MobiDB-lite"/>
    </source>
</evidence>
<dbReference type="SUPFAM" id="SSF140931">
    <property type="entry name" value="Fic-like"/>
    <property type="match status" value="1"/>
</dbReference>